<dbReference type="EMBL" id="JAMKBJ010000008">
    <property type="protein sequence ID" value="MCZ8537547.1"/>
    <property type="molecule type" value="Genomic_DNA"/>
</dbReference>
<dbReference type="PROSITE" id="PS50893">
    <property type="entry name" value="ABC_TRANSPORTER_2"/>
    <property type="match status" value="2"/>
</dbReference>
<reference evidence="10" key="1">
    <citation type="submission" date="2022-05" db="EMBL/GenBank/DDBJ databases">
        <authorList>
            <person name="Colautti A."/>
            <person name="Iacumin L."/>
        </authorList>
    </citation>
    <scope>NUCLEOTIDE SEQUENCE</scope>
    <source>
        <strain evidence="10">SK 55</strain>
    </source>
</reference>
<feature type="domain" description="ABC transporter" evidence="9">
    <location>
        <begin position="14"/>
        <end position="255"/>
    </location>
</feature>
<dbReference type="GO" id="GO:0005524">
    <property type="term" value="F:ATP binding"/>
    <property type="evidence" value="ECO:0007669"/>
    <property type="project" value="UniProtKB-KW"/>
</dbReference>
<dbReference type="GO" id="GO:0043190">
    <property type="term" value="C:ATP-binding cassette (ABC) transporter complex"/>
    <property type="evidence" value="ECO:0007669"/>
    <property type="project" value="TreeGrafter"/>
</dbReference>
<proteinExistence type="inferred from homology"/>
<dbReference type="InterPro" id="IPR027417">
    <property type="entry name" value="P-loop_NTPase"/>
</dbReference>
<dbReference type="InterPro" id="IPR017871">
    <property type="entry name" value="ABC_transporter-like_CS"/>
</dbReference>
<dbReference type="Proteomes" id="UP001152173">
    <property type="component" value="Unassembled WGS sequence"/>
</dbReference>
<dbReference type="SMART" id="SM00382">
    <property type="entry name" value="AAA"/>
    <property type="match status" value="2"/>
</dbReference>
<sequence length="481" mass="52924">MDNASTISVSSPVVDFKEVTFQFLEDNSPVFTNISFSIHAGERVVLYGPSGCGKSTLLYLMNRLYPANCDGELSGSVALFHKDASSYAAGEINRRIATVFQDPETQFCMPTVEQEMAFTLENLHINREEMEQRITTTLDLTGLSAFRHSVIQTLSGGMKQRLATACALLIEPQVLLLDEPLAHLDPLTAHQYVEWLNALQLSSDFTVVVVEHRLDLWGSFFNRALHVKNSGVFSIEANPTRSPIQFPSRTSTVQDVVALEAQNISVNIDGNRLLSNISLSLRKGEIAVLAGPNGSGKSTLLKTICGILKKTDGQFKSGRTIPGYVPQSPEHLFVTNDVGQEISFSNHANADEISDIMHSLRLLEIQDAHPFAISHGQKRRVAIGAMIADQRPVLLLDEPTSGQDSEVLIELFHLIDSMAKEGFTVLIVTHDMAFAAAIADTVFLLNNGELTGRYENEQLWQQTELLKTHHLLPPIGAASYV</sequence>
<comment type="subcellular location">
    <subcellularLocation>
        <location evidence="1">Cell membrane</location>
        <topology evidence="1">Peripheral membrane protein</topology>
    </subcellularLocation>
</comment>
<comment type="similarity">
    <text evidence="2">Belongs to the ABC transporter superfamily.</text>
</comment>
<dbReference type="Gene3D" id="3.40.50.300">
    <property type="entry name" value="P-loop containing nucleotide triphosphate hydrolases"/>
    <property type="match status" value="2"/>
</dbReference>
<accession>A0A9X3LGH3</accession>
<dbReference type="AlphaFoldDB" id="A0A9X3LGH3"/>
<dbReference type="PROSITE" id="PS00211">
    <property type="entry name" value="ABC_TRANSPORTER_1"/>
    <property type="match status" value="1"/>
</dbReference>
<comment type="caution">
    <text evidence="10">The sequence shown here is derived from an EMBL/GenBank/DDBJ whole genome shotgun (WGS) entry which is preliminary data.</text>
</comment>
<dbReference type="InterPro" id="IPR003439">
    <property type="entry name" value="ABC_transporter-like_ATP-bd"/>
</dbReference>
<keyword evidence="11" id="KW-1185">Reference proteome</keyword>
<evidence type="ECO:0000256" key="8">
    <source>
        <dbReference type="ARBA" id="ARBA00023136"/>
    </source>
</evidence>
<keyword evidence="7" id="KW-1278">Translocase</keyword>
<gene>
    <name evidence="10" type="ORF">M9R32_10175</name>
</gene>
<keyword evidence="4" id="KW-1003">Cell membrane</keyword>
<organism evidence="10 11">
    <name type="scientific">Paenisporosarcina quisquiliarum</name>
    <dbReference type="NCBI Taxonomy" id="365346"/>
    <lineage>
        <taxon>Bacteria</taxon>
        <taxon>Bacillati</taxon>
        <taxon>Bacillota</taxon>
        <taxon>Bacilli</taxon>
        <taxon>Bacillales</taxon>
        <taxon>Caryophanaceae</taxon>
        <taxon>Paenisporosarcina</taxon>
    </lineage>
</organism>
<dbReference type="Pfam" id="PF00005">
    <property type="entry name" value="ABC_tran"/>
    <property type="match status" value="2"/>
</dbReference>
<dbReference type="InterPro" id="IPR050095">
    <property type="entry name" value="ECF_ABC_transporter_ATP-bd"/>
</dbReference>
<evidence type="ECO:0000256" key="4">
    <source>
        <dbReference type="ARBA" id="ARBA00022475"/>
    </source>
</evidence>
<evidence type="ECO:0000256" key="5">
    <source>
        <dbReference type="ARBA" id="ARBA00022741"/>
    </source>
</evidence>
<evidence type="ECO:0000256" key="1">
    <source>
        <dbReference type="ARBA" id="ARBA00004202"/>
    </source>
</evidence>
<dbReference type="SUPFAM" id="SSF52540">
    <property type="entry name" value="P-loop containing nucleoside triphosphate hydrolases"/>
    <property type="match status" value="2"/>
</dbReference>
<keyword evidence="8" id="KW-0472">Membrane</keyword>
<dbReference type="GO" id="GO:0016887">
    <property type="term" value="F:ATP hydrolysis activity"/>
    <property type="evidence" value="ECO:0007669"/>
    <property type="project" value="InterPro"/>
</dbReference>
<dbReference type="InterPro" id="IPR015856">
    <property type="entry name" value="ABC_transpr_CbiO/EcfA_su"/>
</dbReference>
<evidence type="ECO:0000256" key="3">
    <source>
        <dbReference type="ARBA" id="ARBA00022448"/>
    </source>
</evidence>
<dbReference type="PANTHER" id="PTHR43553:SF19">
    <property type="entry name" value="HMP_THIAMINE IMPORT ATP-BINDING PROTEIN YKOD-RELATED"/>
    <property type="match status" value="1"/>
</dbReference>
<dbReference type="CDD" id="cd03225">
    <property type="entry name" value="ABC_cobalt_CbiO_domain1"/>
    <property type="match status" value="1"/>
</dbReference>
<dbReference type="PANTHER" id="PTHR43553">
    <property type="entry name" value="HEAVY METAL TRANSPORTER"/>
    <property type="match status" value="1"/>
</dbReference>
<evidence type="ECO:0000256" key="2">
    <source>
        <dbReference type="ARBA" id="ARBA00005417"/>
    </source>
</evidence>
<evidence type="ECO:0000313" key="11">
    <source>
        <dbReference type="Proteomes" id="UP001152173"/>
    </source>
</evidence>
<dbReference type="InterPro" id="IPR003593">
    <property type="entry name" value="AAA+_ATPase"/>
</dbReference>
<dbReference type="GO" id="GO:0042626">
    <property type="term" value="F:ATPase-coupled transmembrane transporter activity"/>
    <property type="evidence" value="ECO:0007669"/>
    <property type="project" value="TreeGrafter"/>
</dbReference>
<evidence type="ECO:0000313" key="10">
    <source>
        <dbReference type="EMBL" id="MCZ8537547.1"/>
    </source>
</evidence>
<keyword evidence="3" id="KW-0813">Transport</keyword>
<evidence type="ECO:0000259" key="9">
    <source>
        <dbReference type="PROSITE" id="PS50893"/>
    </source>
</evidence>
<evidence type="ECO:0000256" key="7">
    <source>
        <dbReference type="ARBA" id="ARBA00022967"/>
    </source>
</evidence>
<evidence type="ECO:0000256" key="6">
    <source>
        <dbReference type="ARBA" id="ARBA00022840"/>
    </source>
</evidence>
<name>A0A9X3LGH3_9BACL</name>
<protein>
    <submittedName>
        <fullName evidence="10">ATP-binding cassette domain-containing protein</fullName>
    </submittedName>
</protein>
<keyword evidence="6 10" id="KW-0067">ATP-binding</keyword>
<feature type="domain" description="ABC transporter" evidence="9">
    <location>
        <begin position="259"/>
        <end position="472"/>
    </location>
</feature>
<keyword evidence="5" id="KW-0547">Nucleotide-binding</keyword>